<accession>U6M625</accession>
<evidence type="ECO:0000256" key="2">
    <source>
        <dbReference type="SAM" id="MobiDB-lite"/>
    </source>
</evidence>
<evidence type="ECO:0000259" key="3">
    <source>
        <dbReference type="Pfam" id="PF09758"/>
    </source>
</evidence>
<dbReference type="GO" id="GO:0007034">
    <property type="term" value="P:vacuolar transport"/>
    <property type="evidence" value="ECO:0007669"/>
    <property type="project" value="TreeGrafter"/>
</dbReference>
<dbReference type="Pfam" id="PF09758">
    <property type="entry name" value="FPL"/>
    <property type="match status" value="1"/>
</dbReference>
<name>U6M625_EIMMA</name>
<reference evidence="4" key="2">
    <citation type="submission" date="2013-10" db="EMBL/GenBank/DDBJ databases">
        <authorList>
            <person name="Aslett M."/>
        </authorList>
    </citation>
    <scope>NUCLEOTIDE SEQUENCE [LARGE SCALE GENOMIC DNA]</scope>
    <source>
        <strain evidence="4">Weybridge</strain>
    </source>
</reference>
<evidence type="ECO:0000313" key="4">
    <source>
        <dbReference type="EMBL" id="CDJ59486.1"/>
    </source>
</evidence>
<dbReference type="GO" id="GO:0005794">
    <property type="term" value="C:Golgi apparatus"/>
    <property type="evidence" value="ECO:0007669"/>
    <property type="project" value="TreeGrafter"/>
</dbReference>
<dbReference type="RefSeq" id="XP_013336134.1">
    <property type="nucleotide sequence ID" value="XM_013480680.1"/>
</dbReference>
<evidence type="ECO:0000313" key="5">
    <source>
        <dbReference type="Proteomes" id="UP000030763"/>
    </source>
</evidence>
<dbReference type="GeneID" id="25334408"/>
<dbReference type="EMBL" id="HG720457">
    <property type="protein sequence ID" value="CDJ59486.1"/>
    <property type="molecule type" value="Genomic_DNA"/>
</dbReference>
<evidence type="ECO:0000256" key="1">
    <source>
        <dbReference type="ARBA" id="ARBA00023006"/>
    </source>
</evidence>
<dbReference type="OMA" id="GESSACM"/>
<dbReference type="InterPro" id="IPR039272">
    <property type="entry name" value="CLEC16A/TT9"/>
</dbReference>
<dbReference type="VEuPathDB" id="ToxoDB:EMWEY_00004220"/>
<dbReference type="AlphaFoldDB" id="U6M625"/>
<dbReference type="PANTHER" id="PTHR21481">
    <property type="entry name" value="PROTEIN CLEC16A"/>
    <property type="match status" value="1"/>
</dbReference>
<feature type="compositionally biased region" description="Basic and acidic residues" evidence="2">
    <location>
        <begin position="560"/>
        <end position="579"/>
    </location>
</feature>
<gene>
    <name evidence="4" type="ORF">EMWEY_00004220</name>
</gene>
<dbReference type="GO" id="GO:0005770">
    <property type="term" value="C:late endosome"/>
    <property type="evidence" value="ECO:0007669"/>
    <property type="project" value="TreeGrafter"/>
</dbReference>
<feature type="region of interest" description="Disordered" evidence="2">
    <location>
        <begin position="1004"/>
        <end position="1029"/>
    </location>
</feature>
<dbReference type="InterPro" id="IPR019155">
    <property type="entry name" value="CLEC16A/TT9_N"/>
</dbReference>
<dbReference type="GO" id="GO:1901096">
    <property type="term" value="P:regulation of autophagosome maturation"/>
    <property type="evidence" value="ECO:0007669"/>
    <property type="project" value="TreeGrafter"/>
</dbReference>
<sequence>MWFWGGTSSTSPQKEVTDISPQEFYSADHLLRLLDSLPPCDAIDERNRESTIETLRQVAEVLVWGEHNNRGYFDTFCEQNVLSYFVQLAEQPNVPNTVKVQLLQTLSIIVQSINKETAVYYMFSNNYINSLLSTKFDFDDEEVASWYVSFIKSLSLLVNPDTIKLFLNERAKHFPIYSESVKFFRAKDSMVRTHSRNVTLSLFRVQDPSLRSFLLERPIFFSHVACYLRELLDGLLLRLTATRAPPPDRDRGIQDAVLEIEEMLFYIQDMFNLGIEQFSDLLAARLLVHCYLPLIGMLGIRFKSRREGDNSSSEKAGAGAHDNISPCPQPHGSGEQDRRSGTPRKSTAVDSCPQVDKSVEQGWMWGWDTPDDLQSLGLTTGISDKLGDADRDSNILPNQTVDLSKSWRARAAEAMSRRLNEGPRGKGESSACMVPEESSASVPHGATSVPESQQQNQWHSISNRDAVMRVILFFLTHTFNCIQNEKLLQPVVAALLLPRVPQPLYELIMAKAPTTPEAYRNLRNPTDCAGRIEMFLPIQEQPSSDVTSEVTTEGNNVRTDSNHSCKETREATSPREGDHEKILSDLSLEDRIRMLNISMDFLHKLNYFDNPGGIEGSLSQNQAWQLLSSQFASQDVSEPKAESRRRQANGNQIIWCHNPVQHHLITLLDGCMLAQQQCDVSFLVLAILLESIFRHPATTTGFLMRACILPSGYPLPNRSIPEMSDSGRSKSRCSDTRTPESAASTPAEIAAPRLNSYHHQVEPLERLASPTTDSHVTTDGVLWLPASAPATHSLSIHRQPGMHGLCSAHKRKHYDKMSWCFTAQMLDAVHAQLPNTLLRPISLRTALSVISTLTTEHILKVQSWEYRARSLEVLANKMLKLRHAAAVAAKLCLSALSDGHTIDVFWDEWEVHRIGAITDWAFSRDFRILLSPPSSQTDSKASAFPPYLLVATTDQEIERRSIQVFLLLRRLHRDLSAILEAIRETPHDVTAVAQKASAILHGTSVEPNPLESEDNAGEPSHVGDLKTLGKEATPQLSLEGRNIIRCTVETSSGPATRYCVQDEKRLLLVTPSCVFPDVGDIRTSHPLRNVECRLKTNSSRCMHLLILDVVPPTDGPSQSSSSDPPEGPPTMRVSLTAPPLKEGYRMERPALWEIRLHFADALRCSTVFHALQQARGIVRRNLASRIADLLEEV</sequence>
<feature type="compositionally biased region" description="Polar residues" evidence="2">
    <location>
        <begin position="542"/>
        <end position="559"/>
    </location>
</feature>
<dbReference type="GO" id="GO:0016197">
    <property type="term" value="P:endosomal transport"/>
    <property type="evidence" value="ECO:0007669"/>
    <property type="project" value="TreeGrafter"/>
</dbReference>
<proteinExistence type="predicted"/>
<feature type="compositionally biased region" description="Basic and acidic residues" evidence="2">
    <location>
        <begin position="415"/>
        <end position="427"/>
    </location>
</feature>
<dbReference type="Proteomes" id="UP000030763">
    <property type="component" value="Unassembled WGS sequence"/>
</dbReference>
<reference evidence="4" key="1">
    <citation type="submission" date="2013-10" db="EMBL/GenBank/DDBJ databases">
        <title>Genomic analysis of the causative agents of coccidiosis in chickens.</title>
        <authorList>
            <person name="Reid A.J."/>
            <person name="Blake D."/>
            <person name="Billington K."/>
            <person name="Browne H."/>
            <person name="Dunn M."/>
            <person name="Hung S."/>
            <person name="Kawahara F."/>
            <person name="Miranda-Saavedra D."/>
            <person name="Mourier T."/>
            <person name="Nagra H."/>
            <person name="Otto T.D."/>
            <person name="Rawlings N."/>
            <person name="Sanchez A."/>
            <person name="Sanders M."/>
            <person name="Subramaniam C."/>
            <person name="Tay Y."/>
            <person name="Dear P."/>
            <person name="Doerig C."/>
            <person name="Gruber A."/>
            <person name="Parkinson J."/>
            <person name="Shirley M."/>
            <person name="Wan K.L."/>
            <person name="Berriman M."/>
            <person name="Tomley F."/>
            <person name="Pain A."/>
        </authorList>
    </citation>
    <scope>NUCLEOTIDE SEQUENCE [LARGE SCALE GENOMIC DNA]</scope>
    <source>
        <strain evidence="4">Weybridge</strain>
    </source>
</reference>
<dbReference type="OrthoDB" id="294052at2759"/>
<dbReference type="PANTHER" id="PTHR21481:SF0">
    <property type="entry name" value="PROTEIN CLEC16A"/>
    <property type="match status" value="1"/>
</dbReference>
<keyword evidence="1" id="KW-0072">Autophagy</keyword>
<feature type="region of interest" description="Disordered" evidence="2">
    <location>
        <begin position="542"/>
        <end position="579"/>
    </location>
</feature>
<feature type="compositionally biased region" description="Basic and acidic residues" evidence="2">
    <location>
        <begin position="725"/>
        <end position="738"/>
    </location>
</feature>
<protein>
    <recommendedName>
        <fullName evidence="3">FPL domain-containing protein</fullName>
    </recommendedName>
</protein>
<organism evidence="4 5">
    <name type="scientific">Eimeria maxima</name>
    <name type="common">Coccidian parasite</name>
    <dbReference type="NCBI Taxonomy" id="5804"/>
    <lineage>
        <taxon>Eukaryota</taxon>
        <taxon>Sar</taxon>
        <taxon>Alveolata</taxon>
        <taxon>Apicomplexa</taxon>
        <taxon>Conoidasida</taxon>
        <taxon>Coccidia</taxon>
        <taxon>Eucoccidiorida</taxon>
        <taxon>Eimeriorina</taxon>
        <taxon>Eimeriidae</taxon>
        <taxon>Eimeria</taxon>
    </lineage>
</organism>
<feature type="region of interest" description="Disordered" evidence="2">
    <location>
        <begin position="718"/>
        <end position="749"/>
    </location>
</feature>
<feature type="region of interest" description="Disordered" evidence="2">
    <location>
        <begin position="414"/>
        <end position="458"/>
    </location>
</feature>
<feature type="region of interest" description="Disordered" evidence="2">
    <location>
        <begin position="308"/>
        <end position="355"/>
    </location>
</feature>
<feature type="compositionally biased region" description="Polar residues" evidence="2">
    <location>
        <begin position="449"/>
        <end position="458"/>
    </location>
</feature>
<feature type="compositionally biased region" description="Low complexity" evidence="2">
    <location>
        <begin position="1112"/>
        <end position="1124"/>
    </location>
</feature>
<keyword evidence="5" id="KW-1185">Reference proteome</keyword>
<dbReference type="GO" id="GO:0006914">
    <property type="term" value="P:autophagy"/>
    <property type="evidence" value="ECO:0007669"/>
    <property type="project" value="UniProtKB-KW"/>
</dbReference>
<feature type="region of interest" description="Disordered" evidence="2">
    <location>
        <begin position="1112"/>
        <end position="1136"/>
    </location>
</feature>
<feature type="domain" description="FPL" evidence="3">
    <location>
        <begin position="55"/>
        <end position="202"/>
    </location>
</feature>